<proteinExistence type="predicted"/>
<dbReference type="Proteomes" id="UP000800235">
    <property type="component" value="Unassembled WGS sequence"/>
</dbReference>
<dbReference type="AlphaFoldDB" id="A0A9P4NH38"/>
<keyword evidence="2" id="KW-1185">Reference proteome</keyword>
<gene>
    <name evidence="1" type="ORF">EJ08DRAFT_738330</name>
</gene>
<evidence type="ECO:0000313" key="2">
    <source>
        <dbReference type="Proteomes" id="UP000800235"/>
    </source>
</evidence>
<organism evidence="1 2">
    <name type="scientific">Tothia fuscella</name>
    <dbReference type="NCBI Taxonomy" id="1048955"/>
    <lineage>
        <taxon>Eukaryota</taxon>
        <taxon>Fungi</taxon>
        <taxon>Dikarya</taxon>
        <taxon>Ascomycota</taxon>
        <taxon>Pezizomycotina</taxon>
        <taxon>Dothideomycetes</taxon>
        <taxon>Pleosporomycetidae</taxon>
        <taxon>Venturiales</taxon>
        <taxon>Cylindrosympodiaceae</taxon>
        <taxon>Tothia</taxon>
    </lineage>
</organism>
<sequence>MLELVLRIAHAVDWTLCSSHHTINYRLKRDWLISRLERGQFFHWIPKQLTIAQLQDLVVICDKYQLISTVSPFVEMWTIQYHHQPGPDRAYIEPFSSIVDLIRIGWIFQLDTHIFGEWCDYATWHLELIDHVPHIHGRALSDRSDSEDNNQAMADLVPHTTGDLPVGLLHNMLHSREAIVEDFFNICIKHKTEYENKLNRANGRVIPSWYGHTSSSTCNLHNHNDASHAREYYLKTIRAMNSLLIAVPKDGYQGSFHSFLQEFNQKRQETYSRIELCPCGLRVNDAKTGTSYYHCPMEICQERWWDHRQERSMLIELLCQPYRLLRSKDVRHESYFYHRAQFQKLIHNPAITHPLLSRCLCLICLPPPSHLFPNGLNTNNSWAEVIVNHQMEQLKELPFHALLTEADIPGPECRYRHGFDESDYARTISRILVLAEAYAKQVTNQPLKAFEAQRSRLWLAEKDTLLQGLKDMGHVPRNYLSPYGR</sequence>
<accession>A0A9P4NH38</accession>
<name>A0A9P4NH38_9PEZI</name>
<protein>
    <submittedName>
        <fullName evidence="1">Uncharacterized protein</fullName>
    </submittedName>
</protein>
<evidence type="ECO:0000313" key="1">
    <source>
        <dbReference type="EMBL" id="KAF2421176.1"/>
    </source>
</evidence>
<reference evidence="1" key="1">
    <citation type="journal article" date="2020" name="Stud. Mycol.">
        <title>101 Dothideomycetes genomes: a test case for predicting lifestyles and emergence of pathogens.</title>
        <authorList>
            <person name="Haridas S."/>
            <person name="Albert R."/>
            <person name="Binder M."/>
            <person name="Bloem J."/>
            <person name="Labutti K."/>
            <person name="Salamov A."/>
            <person name="Andreopoulos B."/>
            <person name="Baker S."/>
            <person name="Barry K."/>
            <person name="Bills G."/>
            <person name="Bluhm B."/>
            <person name="Cannon C."/>
            <person name="Castanera R."/>
            <person name="Culley D."/>
            <person name="Daum C."/>
            <person name="Ezra D."/>
            <person name="Gonzalez J."/>
            <person name="Henrissat B."/>
            <person name="Kuo A."/>
            <person name="Liang C."/>
            <person name="Lipzen A."/>
            <person name="Lutzoni F."/>
            <person name="Magnuson J."/>
            <person name="Mondo S."/>
            <person name="Nolan M."/>
            <person name="Ohm R."/>
            <person name="Pangilinan J."/>
            <person name="Park H.-J."/>
            <person name="Ramirez L."/>
            <person name="Alfaro M."/>
            <person name="Sun H."/>
            <person name="Tritt A."/>
            <person name="Yoshinaga Y."/>
            <person name="Zwiers L.-H."/>
            <person name="Turgeon B."/>
            <person name="Goodwin S."/>
            <person name="Spatafora J."/>
            <person name="Crous P."/>
            <person name="Grigoriev I."/>
        </authorList>
    </citation>
    <scope>NUCLEOTIDE SEQUENCE</scope>
    <source>
        <strain evidence="1">CBS 130266</strain>
    </source>
</reference>
<comment type="caution">
    <text evidence="1">The sequence shown here is derived from an EMBL/GenBank/DDBJ whole genome shotgun (WGS) entry which is preliminary data.</text>
</comment>
<dbReference type="EMBL" id="MU007101">
    <property type="protein sequence ID" value="KAF2421176.1"/>
    <property type="molecule type" value="Genomic_DNA"/>
</dbReference>